<organism evidence="2 3">
    <name type="scientific">Anaeromyxobacter paludicola</name>
    <dbReference type="NCBI Taxonomy" id="2918171"/>
    <lineage>
        <taxon>Bacteria</taxon>
        <taxon>Pseudomonadati</taxon>
        <taxon>Myxococcota</taxon>
        <taxon>Myxococcia</taxon>
        <taxon>Myxococcales</taxon>
        <taxon>Cystobacterineae</taxon>
        <taxon>Anaeromyxobacteraceae</taxon>
        <taxon>Anaeromyxobacter</taxon>
    </lineage>
</organism>
<sequence length="508" mass="55614">MADPRRGSRDRWLTAALCAGAAGTVALFASCRYLPMVDLPQHAAQIAIWKHIEDPRFAFQQQFYLDFGSPYLFGYAVARLLAERLAVPLALKVTVLLAVLGVPFSMRLLLRRTGADEWWCLLGFPLAFGVAFYWGLLNFLFAVPICVVFLAEAQAYTREPTRARLAWLLAFAAGLYLCHALILLFATAAAALVIGAAAGDLRVALRRGLPLALPAALALAWGAAASAHSPVAAHPVLWELGPRRLGELLALLFDFRTAPFDPRLPPDYAPLVLTGGIVLALAIAGARVIRSARVWAPAALAFALYLVLPEMARSVGLIYHRFAVMVGICLLSALATTASGWRRRLAHALVFACAVGWLGVLAQRFQAFDADARQFDAVRSAMEPRRSVVPLTFELTHPSFPELPVFLHFTAWYQASAGGTIGYSFAKGFVQPVRYRPGADPRMTFGLESDARRFDWDVDGHFDYFLARAARDPGPELFARATSPVSLEAHQGRWWLYRRRGSALAGAP</sequence>
<dbReference type="RefSeq" id="WP_248345678.1">
    <property type="nucleotide sequence ID" value="NZ_AP025592.1"/>
</dbReference>
<dbReference type="PROSITE" id="PS51257">
    <property type="entry name" value="PROKAR_LIPOPROTEIN"/>
    <property type="match status" value="1"/>
</dbReference>
<accession>A0ABM7X9I4</accession>
<feature type="transmembrane region" description="Helical" evidence="1">
    <location>
        <begin position="268"/>
        <end position="289"/>
    </location>
</feature>
<evidence type="ECO:0000313" key="3">
    <source>
        <dbReference type="Proteomes" id="UP001162734"/>
    </source>
</evidence>
<feature type="transmembrane region" description="Helical" evidence="1">
    <location>
        <begin position="345"/>
        <end position="365"/>
    </location>
</feature>
<evidence type="ECO:0000313" key="2">
    <source>
        <dbReference type="EMBL" id="BDG08502.1"/>
    </source>
</evidence>
<keyword evidence="1" id="KW-0472">Membrane</keyword>
<keyword evidence="3" id="KW-1185">Reference proteome</keyword>
<keyword evidence="1" id="KW-0812">Transmembrane</keyword>
<evidence type="ECO:0000256" key="1">
    <source>
        <dbReference type="SAM" id="Phobius"/>
    </source>
</evidence>
<feature type="transmembrane region" description="Helical" evidence="1">
    <location>
        <begin position="63"/>
        <end position="82"/>
    </location>
</feature>
<dbReference type="Proteomes" id="UP001162734">
    <property type="component" value="Chromosome"/>
</dbReference>
<gene>
    <name evidence="2" type="ORF">AMPC_16150</name>
</gene>
<keyword evidence="1" id="KW-1133">Transmembrane helix</keyword>
<feature type="transmembrane region" description="Helical" evidence="1">
    <location>
        <begin position="165"/>
        <end position="198"/>
    </location>
</feature>
<reference evidence="3" key="1">
    <citation type="journal article" date="2022" name="Int. J. Syst. Evol. Microbiol.">
        <title>Anaeromyxobacter oryzae sp. nov., Anaeromyxobacter diazotrophicus sp. nov. and Anaeromyxobacter paludicola sp. nov., isolated from paddy soils.</title>
        <authorList>
            <person name="Itoh H."/>
            <person name="Xu Z."/>
            <person name="Mise K."/>
            <person name="Masuda Y."/>
            <person name="Ushijima N."/>
            <person name="Hayakawa C."/>
            <person name="Shiratori Y."/>
            <person name="Senoo K."/>
        </authorList>
    </citation>
    <scope>NUCLEOTIDE SEQUENCE [LARGE SCALE GENOMIC DNA]</scope>
    <source>
        <strain evidence="3">Red630</strain>
    </source>
</reference>
<evidence type="ECO:0008006" key="4">
    <source>
        <dbReference type="Google" id="ProtNLM"/>
    </source>
</evidence>
<feature type="transmembrane region" description="Helical" evidence="1">
    <location>
        <begin position="89"/>
        <end position="110"/>
    </location>
</feature>
<feature type="transmembrane region" description="Helical" evidence="1">
    <location>
        <begin position="130"/>
        <end position="153"/>
    </location>
</feature>
<proteinExistence type="predicted"/>
<feature type="transmembrane region" description="Helical" evidence="1">
    <location>
        <begin position="12"/>
        <end position="30"/>
    </location>
</feature>
<protein>
    <recommendedName>
        <fullName evidence="4">Membrane protein 6-pyruvoyl-tetrahydropterin synthase-related domain-containing protein</fullName>
    </recommendedName>
</protein>
<feature type="transmembrane region" description="Helical" evidence="1">
    <location>
        <begin position="294"/>
        <end position="312"/>
    </location>
</feature>
<name>A0ABM7X9I4_9BACT</name>
<feature type="transmembrane region" description="Helical" evidence="1">
    <location>
        <begin position="318"/>
        <end position="338"/>
    </location>
</feature>
<dbReference type="EMBL" id="AP025592">
    <property type="protein sequence ID" value="BDG08502.1"/>
    <property type="molecule type" value="Genomic_DNA"/>
</dbReference>